<dbReference type="EMBL" id="CP163429">
    <property type="protein sequence ID" value="XDP95217.1"/>
    <property type="molecule type" value="Genomic_DNA"/>
</dbReference>
<feature type="transmembrane region" description="Helical" evidence="1">
    <location>
        <begin position="20"/>
        <end position="42"/>
    </location>
</feature>
<feature type="transmembrane region" description="Helical" evidence="1">
    <location>
        <begin position="49"/>
        <end position="68"/>
    </location>
</feature>
<evidence type="ECO:0000256" key="1">
    <source>
        <dbReference type="SAM" id="Phobius"/>
    </source>
</evidence>
<sequence>MTGRPDRTLPARLRALYGDPFALAYLGACAALTAWALAASAAHDEDASLAGVVPVLATAPVSVVALALPGGAPSFVLAVASGALVNGAVVGWCGRRLRGRAGR</sequence>
<dbReference type="RefSeq" id="WP_369156918.1">
    <property type="nucleotide sequence ID" value="NZ_CP163429.1"/>
</dbReference>
<name>A0AB39LR69_9ACTN</name>
<reference evidence="2" key="1">
    <citation type="submission" date="2024-07" db="EMBL/GenBank/DDBJ databases">
        <authorList>
            <person name="Yu S.T."/>
        </authorList>
    </citation>
    <scope>NUCLEOTIDE SEQUENCE</scope>
    <source>
        <strain evidence="2">R02</strain>
    </source>
</reference>
<accession>A0AB39LR69</accession>
<keyword evidence="1" id="KW-1133">Transmembrane helix</keyword>
<keyword evidence="1" id="KW-0472">Membrane</keyword>
<feature type="transmembrane region" description="Helical" evidence="1">
    <location>
        <begin position="74"/>
        <end position="94"/>
    </location>
</feature>
<evidence type="ECO:0000313" key="2">
    <source>
        <dbReference type="EMBL" id="XDP95217.1"/>
    </source>
</evidence>
<protein>
    <submittedName>
        <fullName evidence="2">SCO4225 family membrane protein</fullName>
    </submittedName>
</protein>
<dbReference type="InterPro" id="IPR057702">
    <property type="entry name" value="DUF7942"/>
</dbReference>
<dbReference type="AlphaFoldDB" id="A0AB39LR69"/>
<gene>
    <name evidence="2" type="ORF">AB5J57_17575</name>
</gene>
<keyword evidence="1" id="KW-0812">Transmembrane</keyword>
<dbReference type="Pfam" id="PF25637">
    <property type="entry name" value="DUF7942"/>
    <property type="match status" value="1"/>
</dbReference>
<organism evidence="2">
    <name type="scientific">Streptomyces sp. R02</name>
    <dbReference type="NCBI Taxonomy" id="3238623"/>
    <lineage>
        <taxon>Bacteria</taxon>
        <taxon>Bacillati</taxon>
        <taxon>Actinomycetota</taxon>
        <taxon>Actinomycetes</taxon>
        <taxon>Kitasatosporales</taxon>
        <taxon>Streptomycetaceae</taxon>
        <taxon>Streptomyces</taxon>
    </lineage>
</organism>
<proteinExistence type="predicted"/>
<dbReference type="NCBIfam" id="NF046119">
    <property type="entry name" value="memb_SCO4225"/>
    <property type="match status" value="1"/>
</dbReference>